<gene>
    <name evidence="1" type="ORF">NCTC8684_04559</name>
</gene>
<dbReference type="InterPro" id="IPR021390">
    <property type="entry name" value="DUF3025"/>
</dbReference>
<reference evidence="1 2" key="1">
    <citation type="submission" date="2018-06" db="EMBL/GenBank/DDBJ databases">
        <authorList>
            <consortium name="Pathogen Informatics"/>
            <person name="Doyle S."/>
        </authorList>
    </citation>
    <scope>NUCLEOTIDE SEQUENCE [LARGE SCALE GENOMIC DNA]</scope>
    <source>
        <strain evidence="1 2">NCTC8684</strain>
    </source>
</reference>
<protein>
    <submittedName>
        <fullName evidence="1">Protein of uncharacterized function (DUF3025)</fullName>
    </submittedName>
</protein>
<evidence type="ECO:0000313" key="2">
    <source>
        <dbReference type="Proteomes" id="UP000254029"/>
    </source>
</evidence>
<dbReference type="Pfam" id="PF11227">
    <property type="entry name" value="DUF3025"/>
    <property type="match status" value="1"/>
</dbReference>
<dbReference type="Proteomes" id="UP000254029">
    <property type="component" value="Unassembled WGS sequence"/>
</dbReference>
<proteinExistence type="predicted"/>
<comment type="caution">
    <text evidence="1">The sequence shown here is derived from an EMBL/GenBank/DDBJ whole genome shotgun (WGS) entry which is preliminary data.</text>
</comment>
<accession>A0AAX2MFT5</accession>
<name>A0AAX2MFT5_CHRVL</name>
<evidence type="ECO:0000313" key="1">
    <source>
        <dbReference type="EMBL" id="SUY93423.1"/>
    </source>
</evidence>
<organism evidence="1 2">
    <name type="scientific">Chromobacterium violaceum</name>
    <dbReference type="NCBI Taxonomy" id="536"/>
    <lineage>
        <taxon>Bacteria</taxon>
        <taxon>Pseudomonadati</taxon>
        <taxon>Pseudomonadota</taxon>
        <taxon>Betaproteobacteria</taxon>
        <taxon>Neisseriales</taxon>
        <taxon>Chromobacteriaceae</taxon>
        <taxon>Chromobacterium</taxon>
    </lineage>
</organism>
<sequence length="278" mass="31012">MPASTASLCFPVNRWHTDYLSHPLYRPTRRFLPALAGWPDQAGYDALLARARAAGAPLPAGLRFVCGLEPDGYYETHIGATGEVPTRAENWHDWFNALAWLAWPRSKAALNRRHVRAIGRGEVKRGPLRDAATLLDECGIVVATADPQLGQLLDDMRWQALFIERRQDWGRRIAAFTLGHALMETGLAPHIGWCGKALIVEVDEDFFGRDEDEQTARLDAQLAARLDDDAFLASPRALCPLPLLGIPGWWPDNEDPAFYDNADYFRPTRRAKSATVTA</sequence>
<dbReference type="EMBL" id="UIGR01000003">
    <property type="protein sequence ID" value="SUY93423.1"/>
    <property type="molecule type" value="Genomic_DNA"/>
</dbReference>
<dbReference type="AlphaFoldDB" id="A0AAX2MFT5"/>